<gene>
    <name evidence="1" type="ORF">RRG08_053524</name>
</gene>
<evidence type="ECO:0000313" key="1">
    <source>
        <dbReference type="EMBL" id="KAK3739669.1"/>
    </source>
</evidence>
<name>A0AAE0YBS5_9GAST</name>
<dbReference type="EMBL" id="JAWDGP010006506">
    <property type="protein sequence ID" value="KAK3739669.1"/>
    <property type="molecule type" value="Genomic_DNA"/>
</dbReference>
<dbReference type="Proteomes" id="UP001283361">
    <property type="component" value="Unassembled WGS sequence"/>
</dbReference>
<comment type="caution">
    <text evidence="1">The sequence shown here is derived from an EMBL/GenBank/DDBJ whole genome shotgun (WGS) entry which is preliminary data.</text>
</comment>
<organism evidence="1 2">
    <name type="scientific">Elysia crispata</name>
    <name type="common">lettuce slug</name>
    <dbReference type="NCBI Taxonomy" id="231223"/>
    <lineage>
        <taxon>Eukaryota</taxon>
        <taxon>Metazoa</taxon>
        <taxon>Spiralia</taxon>
        <taxon>Lophotrochozoa</taxon>
        <taxon>Mollusca</taxon>
        <taxon>Gastropoda</taxon>
        <taxon>Heterobranchia</taxon>
        <taxon>Euthyneura</taxon>
        <taxon>Panpulmonata</taxon>
        <taxon>Sacoglossa</taxon>
        <taxon>Placobranchoidea</taxon>
        <taxon>Plakobranchidae</taxon>
        <taxon>Elysia</taxon>
    </lineage>
</organism>
<evidence type="ECO:0000313" key="2">
    <source>
        <dbReference type="Proteomes" id="UP001283361"/>
    </source>
</evidence>
<accession>A0AAE0YBS5</accession>
<dbReference type="AlphaFoldDB" id="A0AAE0YBS5"/>
<protein>
    <submittedName>
        <fullName evidence="1">Uncharacterized protein</fullName>
    </submittedName>
</protein>
<keyword evidence="2" id="KW-1185">Reference proteome</keyword>
<reference evidence="1" key="1">
    <citation type="journal article" date="2023" name="G3 (Bethesda)">
        <title>A reference genome for the long-term kleptoplast-retaining sea slug Elysia crispata morphotype clarki.</title>
        <authorList>
            <person name="Eastman K.E."/>
            <person name="Pendleton A.L."/>
            <person name="Shaikh M.A."/>
            <person name="Suttiyut T."/>
            <person name="Ogas R."/>
            <person name="Tomko P."/>
            <person name="Gavelis G."/>
            <person name="Widhalm J.R."/>
            <person name="Wisecaver J.H."/>
        </authorList>
    </citation>
    <scope>NUCLEOTIDE SEQUENCE</scope>
    <source>
        <strain evidence="1">ECLA1</strain>
    </source>
</reference>
<proteinExistence type="predicted"/>
<sequence>MGAIPFVRYSITPLSPDNLPAPLLRHSAQTVRPQPPYTMRKGSSLVPTCPRLPQAAQSNSGQWRFVRGSDALQMRLKKACVVSEPSTYSAIDDFIQSCFFLSDSLAGRSKKNATGTYIPSANVMMVYSCSKCFGHDLNVPSPNMSWFL</sequence>